<dbReference type="AlphaFoldDB" id="A0A0D3IC29"/>
<sequence>MSAAFQSVGQLSPLPREALDITAAGVPARVAKTRGYRGELILFTADENMAGWGFHFVNQLRRRGHEHWLIMADSADNCAGMHAQWEMMVSSYSEAPLSCAYSSYPKQHSGWAQWTRASHPDKMHQVYIFWATRWWVSLKLMREGLNILSLDVDAVLLGDIYSRLHSPPMVHQDVIITRNDDGSQSLNCGFVYFNRGASRARREQPSTYLTATNTEVDSHCGERARPESAADVPAAEWVCELMWERLRLFLEVDRVALRDSPKREDAWNDLVKSLELRRRVFPWATGYGRQSDLWAALGYERVVVGGRKHAEKFVAWRKLKHERSPPFGAPDEPPYARRFFESSLETPLLWLPLCSPPNSSSAASAAGVPEAAGNPLTYVHITNMWKCFPHPCWSKAGRLFWLRAHGFWDSRLDEAGLTPRGSPFTAKTRALALPDADIAALSALAEQTKQLAAWPAPRARGLGFRRLHAIVHNLVTAAALLGRVPVIPQVPCELIRAVQSLANHNTERSRFGISHAAVVVTGADPAAPVCHLAPGTWRPGGPDQCYHTAAMGQFDLPRFVGSLRGAPNGTLALRLAPALRSGEAPTSLSWGRATAELELAPIRDLCGAAARLADVPLVHLSGLMPPNGAEEVPLLDVPLPSREFRSERQRRENGAPRWPSLLKGSNLKELASACPGAGNLIDYRKQCVGFFLAE</sequence>
<accession>A0A0D3IC29</accession>
<proteinExistence type="predicted"/>
<dbReference type="KEGG" id="ehx:EMIHUDRAFT_217074"/>
<dbReference type="HOGENOM" id="CLU_397138_0_0_1"/>
<dbReference type="EnsemblProtists" id="EOD08814">
    <property type="protein sequence ID" value="EOD08814"/>
    <property type="gene ID" value="EMIHUDRAFT_217074"/>
</dbReference>
<dbReference type="RefSeq" id="XP_005761243.1">
    <property type="nucleotide sequence ID" value="XM_005761186.1"/>
</dbReference>
<organism evidence="1 2">
    <name type="scientific">Emiliania huxleyi (strain CCMP1516)</name>
    <dbReference type="NCBI Taxonomy" id="280463"/>
    <lineage>
        <taxon>Eukaryota</taxon>
        <taxon>Haptista</taxon>
        <taxon>Haptophyta</taxon>
        <taxon>Prymnesiophyceae</taxon>
        <taxon>Isochrysidales</taxon>
        <taxon>Noelaerhabdaceae</taxon>
        <taxon>Emiliania</taxon>
    </lineage>
</organism>
<dbReference type="GeneID" id="17255016"/>
<evidence type="ECO:0000313" key="2">
    <source>
        <dbReference type="Proteomes" id="UP000013827"/>
    </source>
</evidence>
<evidence type="ECO:0008006" key="3">
    <source>
        <dbReference type="Google" id="ProtNLM"/>
    </source>
</evidence>
<protein>
    <recommendedName>
        <fullName evidence="3">Nucleotide-diphospho-sugar transferase domain-containing protein</fullName>
    </recommendedName>
</protein>
<reference evidence="2" key="1">
    <citation type="journal article" date="2013" name="Nature">
        <title>Pan genome of the phytoplankton Emiliania underpins its global distribution.</title>
        <authorList>
            <person name="Read B.A."/>
            <person name="Kegel J."/>
            <person name="Klute M.J."/>
            <person name="Kuo A."/>
            <person name="Lefebvre S.C."/>
            <person name="Maumus F."/>
            <person name="Mayer C."/>
            <person name="Miller J."/>
            <person name="Monier A."/>
            <person name="Salamov A."/>
            <person name="Young J."/>
            <person name="Aguilar M."/>
            <person name="Claverie J.M."/>
            <person name="Frickenhaus S."/>
            <person name="Gonzalez K."/>
            <person name="Herman E.K."/>
            <person name="Lin Y.C."/>
            <person name="Napier J."/>
            <person name="Ogata H."/>
            <person name="Sarno A.F."/>
            <person name="Shmutz J."/>
            <person name="Schroeder D."/>
            <person name="de Vargas C."/>
            <person name="Verret F."/>
            <person name="von Dassow P."/>
            <person name="Valentin K."/>
            <person name="Van de Peer Y."/>
            <person name="Wheeler G."/>
            <person name="Dacks J.B."/>
            <person name="Delwiche C.F."/>
            <person name="Dyhrman S.T."/>
            <person name="Glockner G."/>
            <person name="John U."/>
            <person name="Richards T."/>
            <person name="Worden A.Z."/>
            <person name="Zhang X."/>
            <person name="Grigoriev I.V."/>
            <person name="Allen A.E."/>
            <person name="Bidle K."/>
            <person name="Borodovsky M."/>
            <person name="Bowler C."/>
            <person name="Brownlee C."/>
            <person name="Cock J.M."/>
            <person name="Elias M."/>
            <person name="Gladyshev V.N."/>
            <person name="Groth M."/>
            <person name="Guda C."/>
            <person name="Hadaegh A."/>
            <person name="Iglesias-Rodriguez M.D."/>
            <person name="Jenkins J."/>
            <person name="Jones B.M."/>
            <person name="Lawson T."/>
            <person name="Leese F."/>
            <person name="Lindquist E."/>
            <person name="Lobanov A."/>
            <person name="Lomsadze A."/>
            <person name="Malik S.B."/>
            <person name="Marsh M.E."/>
            <person name="Mackinder L."/>
            <person name="Mock T."/>
            <person name="Mueller-Roeber B."/>
            <person name="Pagarete A."/>
            <person name="Parker M."/>
            <person name="Probert I."/>
            <person name="Quesneville H."/>
            <person name="Raines C."/>
            <person name="Rensing S.A."/>
            <person name="Riano-Pachon D.M."/>
            <person name="Richier S."/>
            <person name="Rokitta S."/>
            <person name="Shiraiwa Y."/>
            <person name="Soanes D.M."/>
            <person name="van der Giezen M."/>
            <person name="Wahlund T.M."/>
            <person name="Williams B."/>
            <person name="Wilson W."/>
            <person name="Wolfe G."/>
            <person name="Wurch L.L."/>
        </authorList>
    </citation>
    <scope>NUCLEOTIDE SEQUENCE</scope>
</reference>
<dbReference type="PaxDb" id="2903-EOD08814"/>
<reference evidence="1" key="2">
    <citation type="submission" date="2024-10" db="UniProtKB">
        <authorList>
            <consortium name="EnsemblProtists"/>
        </authorList>
    </citation>
    <scope>IDENTIFICATION</scope>
</reference>
<name>A0A0D3IC29_EMIH1</name>
<dbReference type="Proteomes" id="UP000013827">
    <property type="component" value="Unassembled WGS sequence"/>
</dbReference>
<evidence type="ECO:0000313" key="1">
    <source>
        <dbReference type="EnsemblProtists" id="EOD08814"/>
    </source>
</evidence>
<keyword evidence="2" id="KW-1185">Reference proteome</keyword>